<feature type="domain" description="C-type lectin" evidence="6">
    <location>
        <begin position="137"/>
        <end position="255"/>
    </location>
</feature>
<dbReference type="InterPro" id="IPR001304">
    <property type="entry name" value="C-type_lectin-like"/>
</dbReference>
<dbReference type="InterPro" id="IPR050111">
    <property type="entry name" value="C-type_lectin/snaclec_domain"/>
</dbReference>
<gene>
    <name evidence="8 9" type="primary">LOC117657553</name>
</gene>
<evidence type="ECO:0000256" key="3">
    <source>
        <dbReference type="ARBA" id="ARBA00022734"/>
    </source>
</evidence>
<keyword evidence="4" id="KW-1015">Disulfide bond</keyword>
<reference evidence="8 9" key="1">
    <citation type="submission" date="2025-05" db="UniProtKB">
        <authorList>
            <consortium name="RefSeq"/>
        </authorList>
    </citation>
    <scope>IDENTIFICATION</scope>
    <source>
        <tissue evidence="8 9">Blood</tissue>
    </source>
</reference>
<feature type="transmembrane region" description="Helical" evidence="5">
    <location>
        <begin position="36"/>
        <end position="56"/>
    </location>
</feature>
<evidence type="ECO:0000259" key="6">
    <source>
        <dbReference type="PROSITE" id="PS50041"/>
    </source>
</evidence>
<dbReference type="InterPro" id="IPR018378">
    <property type="entry name" value="C-type_lectin_CS"/>
</dbReference>
<dbReference type="RefSeq" id="XP_060538315.1">
    <property type="nucleotide sequence ID" value="XM_060682332.1"/>
</dbReference>
<name>A0ABM3YQB4_PANGU</name>
<keyword evidence="7" id="KW-1185">Reference proteome</keyword>
<protein>
    <submittedName>
        <fullName evidence="8 9">CD209 antigen-like protein C</fullName>
    </submittedName>
</protein>
<dbReference type="GeneID" id="117657553"/>
<dbReference type="CDD" id="cd03590">
    <property type="entry name" value="CLECT_DC-SIGN_like"/>
    <property type="match status" value="1"/>
</dbReference>
<keyword evidence="5" id="KW-0812">Transmembrane</keyword>
<dbReference type="InterPro" id="IPR016187">
    <property type="entry name" value="CTDL_fold"/>
</dbReference>
<evidence type="ECO:0000313" key="8">
    <source>
        <dbReference type="RefSeq" id="XP_060538314.1"/>
    </source>
</evidence>
<dbReference type="Pfam" id="PF00059">
    <property type="entry name" value="Lectin_C"/>
    <property type="match status" value="1"/>
</dbReference>
<organism evidence="7 8">
    <name type="scientific">Pantherophis guttatus</name>
    <name type="common">Corn snake</name>
    <name type="synonym">Elaphe guttata</name>
    <dbReference type="NCBI Taxonomy" id="94885"/>
    <lineage>
        <taxon>Eukaryota</taxon>
        <taxon>Metazoa</taxon>
        <taxon>Chordata</taxon>
        <taxon>Craniata</taxon>
        <taxon>Vertebrata</taxon>
        <taxon>Euteleostomi</taxon>
        <taxon>Lepidosauria</taxon>
        <taxon>Squamata</taxon>
        <taxon>Bifurcata</taxon>
        <taxon>Unidentata</taxon>
        <taxon>Episquamata</taxon>
        <taxon>Toxicofera</taxon>
        <taxon>Serpentes</taxon>
        <taxon>Colubroidea</taxon>
        <taxon>Colubridae</taxon>
        <taxon>Colubrinae</taxon>
        <taxon>Pantherophis</taxon>
    </lineage>
</organism>
<proteinExistence type="predicted"/>
<dbReference type="Gene3D" id="3.10.100.10">
    <property type="entry name" value="Mannose-Binding Protein A, subunit A"/>
    <property type="match status" value="1"/>
</dbReference>
<dbReference type="PANTHER" id="PTHR22803">
    <property type="entry name" value="MANNOSE, PHOSPHOLIPASE, LECTIN RECEPTOR RELATED"/>
    <property type="match status" value="1"/>
</dbReference>
<evidence type="ECO:0000313" key="9">
    <source>
        <dbReference type="RefSeq" id="XP_060538315.1"/>
    </source>
</evidence>
<evidence type="ECO:0000256" key="4">
    <source>
        <dbReference type="ARBA" id="ARBA00023157"/>
    </source>
</evidence>
<dbReference type="PROSITE" id="PS50041">
    <property type="entry name" value="C_TYPE_LECTIN_2"/>
    <property type="match status" value="1"/>
</dbReference>
<accession>A0ABM3YQB4</accession>
<dbReference type="InterPro" id="IPR033989">
    <property type="entry name" value="CD209-like_CTLD"/>
</dbReference>
<evidence type="ECO:0000313" key="7">
    <source>
        <dbReference type="Proteomes" id="UP001652622"/>
    </source>
</evidence>
<dbReference type="SUPFAM" id="SSF56436">
    <property type="entry name" value="C-type lectin-like"/>
    <property type="match status" value="1"/>
</dbReference>
<dbReference type="PROSITE" id="PS00615">
    <property type="entry name" value="C_TYPE_LECTIN_1"/>
    <property type="match status" value="1"/>
</dbReference>
<comment type="subcellular location">
    <subcellularLocation>
        <location evidence="1">Secreted</location>
    </subcellularLocation>
</comment>
<dbReference type="InterPro" id="IPR016186">
    <property type="entry name" value="C-type_lectin-like/link_sf"/>
</dbReference>
<keyword evidence="5" id="KW-0472">Membrane</keyword>
<dbReference type="RefSeq" id="XP_060538314.1">
    <property type="nucleotide sequence ID" value="XM_060682331.1"/>
</dbReference>
<evidence type="ECO:0000256" key="1">
    <source>
        <dbReference type="ARBA" id="ARBA00004613"/>
    </source>
</evidence>
<sequence>MAPKKPPPPPPPPPPPDEVIHVPKFKAIPPEIKWRLIRLFGVFCFIVFIASTVHYIKLIQAPPSPYIPPMESLRRTLANALRKPSISAISDLATAEEIIQLPNYQEQSELAYQDKKNKYQSIYKKGTVKASTHWTLFGKNLYYISIGRKTWYDAQNFCLSRDSNMVSILNDEEQKFISSQFNESVWIGLSDENDEGSWQWSDGSRLTIQFWDVGSPTILKKNGEVDRDCAFINPSAGLFSWKDDNCHALKQWACKEIIVMEDIEYLSQP</sequence>
<keyword evidence="3" id="KW-0430">Lectin</keyword>
<evidence type="ECO:0000256" key="2">
    <source>
        <dbReference type="ARBA" id="ARBA00022525"/>
    </source>
</evidence>
<keyword evidence="5" id="KW-1133">Transmembrane helix</keyword>
<dbReference type="SMART" id="SM00034">
    <property type="entry name" value="CLECT"/>
    <property type="match status" value="1"/>
</dbReference>
<evidence type="ECO:0000256" key="5">
    <source>
        <dbReference type="SAM" id="Phobius"/>
    </source>
</evidence>
<dbReference type="Proteomes" id="UP001652622">
    <property type="component" value="Unplaced"/>
</dbReference>
<keyword evidence="2" id="KW-0964">Secreted</keyword>